<dbReference type="RefSeq" id="WP_367636349.1">
    <property type="nucleotide sequence ID" value="NZ_JBFNQN010000002.1"/>
</dbReference>
<dbReference type="PANTHER" id="PTHR42705">
    <property type="entry name" value="BIFUNCTIONAL NON-HOMOLOGOUS END JOINING PROTEIN LIGD"/>
    <property type="match status" value="1"/>
</dbReference>
<feature type="region of interest" description="Disordered" evidence="1">
    <location>
        <begin position="296"/>
        <end position="315"/>
    </location>
</feature>
<dbReference type="InterPro" id="IPR014145">
    <property type="entry name" value="LigD_pol_dom"/>
</dbReference>
<feature type="compositionally biased region" description="Pro residues" evidence="1">
    <location>
        <begin position="305"/>
        <end position="315"/>
    </location>
</feature>
<dbReference type="InterPro" id="IPR033649">
    <property type="entry name" value="MtLigD_Pol-like"/>
</dbReference>
<evidence type="ECO:0000313" key="3">
    <source>
        <dbReference type="EMBL" id="MEW9263755.1"/>
    </source>
</evidence>
<organism evidence="3 4">
    <name type="scientific">Kineococcus endophyticus</name>
    <dbReference type="NCBI Taxonomy" id="1181883"/>
    <lineage>
        <taxon>Bacteria</taxon>
        <taxon>Bacillati</taxon>
        <taxon>Actinomycetota</taxon>
        <taxon>Actinomycetes</taxon>
        <taxon>Kineosporiales</taxon>
        <taxon>Kineosporiaceae</taxon>
        <taxon>Kineococcus</taxon>
    </lineage>
</organism>
<comment type="caution">
    <text evidence="3">The sequence shown here is derived from an EMBL/GenBank/DDBJ whole genome shotgun (WGS) entry which is preliminary data.</text>
</comment>
<dbReference type="InterPro" id="IPR052171">
    <property type="entry name" value="NHEJ_LigD"/>
</dbReference>
<dbReference type="Gene3D" id="3.90.920.10">
    <property type="entry name" value="DNA primase, PRIM domain"/>
    <property type="match status" value="1"/>
</dbReference>
<evidence type="ECO:0000259" key="2">
    <source>
        <dbReference type="Pfam" id="PF21686"/>
    </source>
</evidence>
<accession>A0ABV3P2H4</accession>
<keyword evidence="4" id="KW-1185">Reference proteome</keyword>
<keyword evidence="3" id="KW-0436">Ligase</keyword>
<dbReference type="EMBL" id="JBFNQN010000002">
    <property type="protein sequence ID" value="MEW9263755.1"/>
    <property type="molecule type" value="Genomic_DNA"/>
</dbReference>
<gene>
    <name evidence="3" type="primary">ligD</name>
    <name evidence="3" type="ORF">AB1207_03260</name>
</gene>
<dbReference type="NCBIfam" id="TIGR02778">
    <property type="entry name" value="ligD_pol"/>
    <property type="match status" value="1"/>
</dbReference>
<evidence type="ECO:0000256" key="1">
    <source>
        <dbReference type="SAM" id="MobiDB-lite"/>
    </source>
</evidence>
<proteinExistence type="predicted"/>
<name>A0ABV3P2H4_9ACTN</name>
<reference evidence="3 4" key="1">
    <citation type="submission" date="2024-07" db="EMBL/GenBank/DDBJ databases">
        <authorList>
            <person name="Thanompreechachai J."/>
            <person name="Duangmal K."/>
        </authorList>
    </citation>
    <scope>NUCLEOTIDE SEQUENCE [LARGE SCALE GENOMIC DNA]</scope>
    <source>
        <strain evidence="3 4">KCTC 19886</strain>
    </source>
</reference>
<feature type="domain" description="DNA ligase D polymerase" evidence="2">
    <location>
        <begin position="39"/>
        <end position="298"/>
    </location>
</feature>
<dbReference type="GO" id="GO:0003910">
    <property type="term" value="F:DNA ligase (ATP) activity"/>
    <property type="evidence" value="ECO:0007669"/>
    <property type="project" value="UniProtKB-EC"/>
</dbReference>
<dbReference type="CDD" id="cd04863">
    <property type="entry name" value="MtLigD_Pol_like"/>
    <property type="match status" value="1"/>
</dbReference>
<protein>
    <submittedName>
        <fullName evidence="3">Non-homologous end-joining DNA ligase</fullName>
        <ecNumber evidence="3">6.5.1.1</ecNumber>
    </submittedName>
</protein>
<dbReference type="Pfam" id="PF21686">
    <property type="entry name" value="LigD_Prim-Pol"/>
    <property type="match status" value="1"/>
</dbReference>
<sequence length="315" mass="34552">MATQNARKNEGEDTVVEVEGRRLRLRRLEKVLYPSTGTTKAEVLTYVTTVAPALLAQLHQRPLTRKRWPDGVASSSFFEKNVPRGMPDWVRTVELDAPGSTKNREKILYPLVEDLAGLVWLVNLAALELHVPQWRVGPRGGVHHPDRLVVDLDPGEGAGLAECAEVALAVRERLADDGLECLPVTSGSKGMQLYAPVSGEQDADVLRSYAHRLAQGLEKDRPDLVVSRMTKVLRGGKVLLDWSQNNSAKTTVAPYSPRGRERPCAAAPRTWDELADADALRQLTLEEVGERYARDGDLLADLGPDAPPGPRVPTS</sequence>
<dbReference type="PANTHER" id="PTHR42705:SF2">
    <property type="entry name" value="BIFUNCTIONAL NON-HOMOLOGOUS END JOINING PROTEIN LIGD"/>
    <property type="match status" value="1"/>
</dbReference>
<evidence type="ECO:0000313" key="4">
    <source>
        <dbReference type="Proteomes" id="UP001555826"/>
    </source>
</evidence>
<dbReference type="Proteomes" id="UP001555826">
    <property type="component" value="Unassembled WGS sequence"/>
</dbReference>
<dbReference type="EC" id="6.5.1.1" evidence="3"/>